<feature type="region of interest" description="Disordered" evidence="1">
    <location>
        <begin position="337"/>
        <end position="363"/>
    </location>
</feature>
<name>A0A6B2KND1_9NEIS</name>
<proteinExistence type="predicted"/>
<comment type="caution">
    <text evidence="5">The sequence shown here is derived from an EMBL/GenBank/DDBJ whole genome shotgun (WGS) entry which is preliminary data.</text>
</comment>
<keyword evidence="6" id="KW-1185">Reference proteome</keyword>
<accession>A0A6B2KND1</accession>
<dbReference type="Pfam" id="PF21929">
    <property type="entry name" value="GpP_4th"/>
    <property type="match status" value="1"/>
</dbReference>
<dbReference type="Proteomes" id="UP000482578">
    <property type="component" value="Unassembled WGS sequence"/>
</dbReference>
<dbReference type="PIRSF" id="PIRSF004440">
    <property type="entry name" value="GpP"/>
    <property type="match status" value="1"/>
</dbReference>
<dbReference type="EMBL" id="JAAGAA010000002">
    <property type="protein sequence ID" value="NDV11680.1"/>
    <property type="molecule type" value="Genomic_DNA"/>
</dbReference>
<feature type="domain" description="Baseplate hub protein gp44/GpP-like C-terminal" evidence="3">
    <location>
        <begin position="262"/>
        <end position="346"/>
    </location>
</feature>
<evidence type="ECO:0000313" key="5">
    <source>
        <dbReference type="EMBL" id="NDV11680.1"/>
    </source>
</evidence>
<feature type="domain" description="Baseplate hub protein gp44-like N-terminal" evidence="2">
    <location>
        <begin position="15"/>
        <end position="100"/>
    </location>
</feature>
<organism evidence="5 6">
    <name type="scientific">Crenobacter caeni</name>
    <dbReference type="NCBI Taxonomy" id="2705474"/>
    <lineage>
        <taxon>Bacteria</taxon>
        <taxon>Pseudomonadati</taxon>
        <taxon>Pseudomonadota</taxon>
        <taxon>Betaproteobacteria</taxon>
        <taxon>Neisseriales</taxon>
        <taxon>Neisseriaceae</taxon>
        <taxon>Crenobacter</taxon>
    </lineage>
</organism>
<evidence type="ECO:0000259" key="4">
    <source>
        <dbReference type="Pfam" id="PF22255"/>
    </source>
</evidence>
<protein>
    <submittedName>
        <fullName evidence="5">Baseplate protein</fullName>
    </submittedName>
</protein>
<reference evidence="5 6" key="1">
    <citation type="submission" date="2020-02" db="EMBL/GenBank/DDBJ databases">
        <authorList>
            <person name="Yang Z."/>
        </authorList>
    </citation>
    <scope>NUCLEOTIDE SEQUENCE [LARGE SCALE GENOMIC DNA]</scope>
    <source>
        <strain evidence="5 6">HX-7-9</strain>
    </source>
</reference>
<dbReference type="Gene3D" id="3.30.1920.10">
    <property type="entry name" value="Baseplate protein-like domains - 2 layer sandwich fold"/>
    <property type="match status" value="1"/>
</dbReference>
<gene>
    <name evidence="5" type="ORF">GZH52_02560</name>
</gene>
<dbReference type="RefSeq" id="WP_163314949.1">
    <property type="nucleotide sequence ID" value="NZ_JAAGAA010000002.1"/>
</dbReference>
<evidence type="ECO:0000259" key="2">
    <source>
        <dbReference type="Pfam" id="PF21683"/>
    </source>
</evidence>
<dbReference type="Gene3D" id="3.55.50.10">
    <property type="entry name" value="Baseplate protein-like domains"/>
    <property type="match status" value="1"/>
</dbReference>
<feature type="domain" description="Baseplate hub protein gp44/GpP-like second" evidence="4">
    <location>
        <begin position="102"/>
        <end position="184"/>
    </location>
</feature>
<dbReference type="SUPFAM" id="SSF69279">
    <property type="entry name" value="Phage tail proteins"/>
    <property type="match status" value="2"/>
</dbReference>
<evidence type="ECO:0000256" key="1">
    <source>
        <dbReference type="SAM" id="MobiDB-lite"/>
    </source>
</evidence>
<dbReference type="InterPro" id="IPR053982">
    <property type="entry name" value="Gp44/GpP-like_C"/>
</dbReference>
<dbReference type="InterPro" id="IPR049354">
    <property type="entry name" value="GpP-like_N"/>
</dbReference>
<dbReference type="InterPro" id="IPR026276">
    <property type="entry name" value="Baseplate_GpP"/>
</dbReference>
<evidence type="ECO:0000313" key="6">
    <source>
        <dbReference type="Proteomes" id="UP000482578"/>
    </source>
</evidence>
<sequence length="376" mass="40712">MNDKRTEPLDPATRVSLTVNGLSWEGWTNVEIGAGLDDQCRSFTVGITRLLPGGDEPVPIVHGDRCELRIGNDLVLTGWVFATPRAHDKNSTAFGIAGRSLTADLVDCAALNKPPQFKRQSVRAIVAALAAPYGIAVLSEVGDGDTVADHTLQPGETAFESIDRLLKISRLISTDDAQGRLVLAAPGSAGRAYDPIQLGRNVLAGDASFDFAGCFSEYRVLGQHGTSANRNGAAANEIAGIATDSRITRKRVATLTESGNLTPGMAKERASWERDNRIGKALAAQYEVAGWRQSNGALWRHNQIVHVIDPILGFDRDMLITAVTYRMDEQGSRVTLAVAPPEGYLPQPPDPEKSKKARKKKGDKFEYLLPSEWRSD</sequence>
<dbReference type="InterPro" id="IPR053981">
    <property type="entry name" value="Gp44/GpP-like_2nd"/>
</dbReference>
<dbReference type="AlphaFoldDB" id="A0A6B2KND1"/>
<dbReference type="Gene3D" id="2.30.300.10">
    <property type="entry name" value="Baseplate protein-like domain - beta roll fold"/>
    <property type="match status" value="1"/>
</dbReference>
<dbReference type="Pfam" id="PF21683">
    <property type="entry name" value="GpP-like_1st"/>
    <property type="match status" value="1"/>
</dbReference>
<dbReference type="InterPro" id="IPR023399">
    <property type="entry name" value="Baseplate-like_2-layer_sand"/>
</dbReference>
<dbReference type="Pfam" id="PF22255">
    <property type="entry name" value="Gp44-like_2nd"/>
    <property type="match status" value="1"/>
</dbReference>
<evidence type="ECO:0000259" key="3">
    <source>
        <dbReference type="Pfam" id="PF21929"/>
    </source>
</evidence>